<evidence type="ECO:0000313" key="4">
    <source>
        <dbReference type="EMBL" id="PLW57128.1"/>
    </source>
</evidence>
<dbReference type="EMBL" id="PGCJ01000014">
    <property type="protein sequence ID" value="PLW57128.1"/>
    <property type="molecule type" value="Genomic_DNA"/>
</dbReference>
<keyword evidence="1" id="KW-0472">Membrane</keyword>
<dbReference type="AlphaFoldDB" id="A0A2N5SY64"/>
<comment type="caution">
    <text evidence="2">The sequence shown here is derived from an EMBL/GenBank/DDBJ whole genome shotgun (WGS) entry which is preliminary data.</text>
</comment>
<keyword evidence="5" id="KW-1185">Reference proteome</keyword>
<dbReference type="Proteomes" id="UP000235388">
    <property type="component" value="Unassembled WGS sequence"/>
</dbReference>
<dbReference type="EMBL" id="PGCJ01000836">
    <property type="protein sequence ID" value="PLW18171.1"/>
    <property type="molecule type" value="Genomic_DNA"/>
</dbReference>
<protein>
    <submittedName>
        <fullName evidence="2">Uncharacterized protein</fullName>
    </submittedName>
</protein>
<dbReference type="EMBL" id="PGCI01000003">
    <property type="protein sequence ID" value="PLW51841.1"/>
    <property type="molecule type" value="Genomic_DNA"/>
</dbReference>
<evidence type="ECO:0000313" key="6">
    <source>
        <dbReference type="Proteomes" id="UP000235392"/>
    </source>
</evidence>
<keyword evidence="1" id="KW-1133">Transmembrane helix</keyword>
<evidence type="ECO:0000313" key="2">
    <source>
        <dbReference type="EMBL" id="PLW18171.1"/>
    </source>
</evidence>
<sequence length="79" mass="9270">MATISPLDKQNIQKAFTLFADKLVESKDPMMFFMACSSMANLIMLFWVVQKHQEQQRFQEKVLVALRELRDERQAGQHP</sequence>
<dbReference type="Proteomes" id="UP000235392">
    <property type="component" value="Unassembled WGS sequence"/>
</dbReference>
<keyword evidence="1" id="KW-0812">Transmembrane</keyword>
<accession>A0A2N5SY64</accession>
<feature type="transmembrane region" description="Helical" evidence="1">
    <location>
        <begin position="30"/>
        <end position="49"/>
    </location>
</feature>
<gene>
    <name evidence="4" type="ORF">PCANC_01940</name>
    <name evidence="2" type="ORF">PCANC_12680</name>
    <name evidence="3" type="ORF">PCASD_00840</name>
</gene>
<reference evidence="5 6" key="1">
    <citation type="submission" date="2017-11" db="EMBL/GenBank/DDBJ databases">
        <title>De novo assembly and phasing of dikaryotic genomes from two isolates of Puccinia coronata f. sp. avenae, the causal agent of oat crown rust.</title>
        <authorList>
            <person name="Miller M.E."/>
            <person name="Zhang Y."/>
            <person name="Omidvar V."/>
            <person name="Sperschneider J."/>
            <person name="Schwessinger B."/>
            <person name="Raley C."/>
            <person name="Palmer J.M."/>
            <person name="Garnica D."/>
            <person name="Upadhyaya N."/>
            <person name="Rathjen J."/>
            <person name="Taylor J.M."/>
            <person name="Park R.F."/>
            <person name="Dodds P.N."/>
            <person name="Hirsch C.D."/>
            <person name="Kianian S.F."/>
            <person name="Figueroa M."/>
        </authorList>
    </citation>
    <scope>NUCLEOTIDE SEQUENCE [LARGE SCALE GENOMIC DNA]</scope>
    <source>
        <strain evidence="2">12NC29</strain>
        <strain evidence="3">12SD80</strain>
    </source>
</reference>
<evidence type="ECO:0000256" key="1">
    <source>
        <dbReference type="SAM" id="Phobius"/>
    </source>
</evidence>
<proteinExistence type="predicted"/>
<organism evidence="2 5">
    <name type="scientific">Puccinia coronata f. sp. avenae</name>
    <dbReference type="NCBI Taxonomy" id="200324"/>
    <lineage>
        <taxon>Eukaryota</taxon>
        <taxon>Fungi</taxon>
        <taxon>Dikarya</taxon>
        <taxon>Basidiomycota</taxon>
        <taxon>Pucciniomycotina</taxon>
        <taxon>Pucciniomycetes</taxon>
        <taxon>Pucciniales</taxon>
        <taxon>Pucciniaceae</taxon>
        <taxon>Puccinia</taxon>
    </lineage>
</organism>
<name>A0A2N5SY64_9BASI</name>
<evidence type="ECO:0000313" key="3">
    <source>
        <dbReference type="EMBL" id="PLW51841.1"/>
    </source>
</evidence>
<evidence type="ECO:0000313" key="5">
    <source>
        <dbReference type="Proteomes" id="UP000235388"/>
    </source>
</evidence>